<dbReference type="InterPro" id="IPR011990">
    <property type="entry name" value="TPR-like_helical_dom_sf"/>
</dbReference>
<dbReference type="GO" id="GO:0005739">
    <property type="term" value="C:mitochondrion"/>
    <property type="evidence" value="ECO:0007669"/>
    <property type="project" value="TreeGrafter"/>
</dbReference>
<evidence type="ECO:0000256" key="2">
    <source>
        <dbReference type="ARBA" id="ARBA00022737"/>
    </source>
</evidence>
<reference evidence="4 5" key="1">
    <citation type="journal article" date="2014" name="Am. J. Bot.">
        <title>Genome assembly and annotation for red clover (Trifolium pratense; Fabaceae).</title>
        <authorList>
            <person name="Istvanek J."/>
            <person name="Jaros M."/>
            <person name="Krenek A."/>
            <person name="Repkova J."/>
        </authorList>
    </citation>
    <scope>NUCLEOTIDE SEQUENCE [LARGE SCALE GENOMIC DNA]</scope>
    <source>
        <strain evidence="5">cv. Tatra</strain>
        <tissue evidence="4">Young leaves</tissue>
    </source>
</reference>
<organism evidence="4 5">
    <name type="scientific">Trifolium pratense</name>
    <name type="common">Red clover</name>
    <dbReference type="NCBI Taxonomy" id="57577"/>
    <lineage>
        <taxon>Eukaryota</taxon>
        <taxon>Viridiplantae</taxon>
        <taxon>Streptophyta</taxon>
        <taxon>Embryophyta</taxon>
        <taxon>Tracheophyta</taxon>
        <taxon>Spermatophyta</taxon>
        <taxon>Magnoliopsida</taxon>
        <taxon>eudicotyledons</taxon>
        <taxon>Gunneridae</taxon>
        <taxon>Pentapetalae</taxon>
        <taxon>rosids</taxon>
        <taxon>fabids</taxon>
        <taxon>Fabales</taxon>
        <taxon>Fabaceae</taxon>
        <taxon>Papilionoideae</taxon>
        <taxon>50 kb inversion clade</taxon>
        <taxon>NPAAA clade</taxon>
        <taxon>Hologalegina</taxon>
        <taxon>IRL clade</taxon>
        <taxon>Trifolieae</taxon>
        <taxon>Trifolium</taxon>
    </lineage>
</organism>
<dbReference type="Pfam" id="PF01535">
    <property type="entry name" value="PPR"/>
    <property type="match status" value="1"/>
</dbReference>
<feature type="repeat" description="PPR" evidence="3">
    <location>
        <begin position="428"/>
        <end position="462"/>
    </location>
</feature>
<dbReference type="PANTHER" id="PTHR45717">
    <property type="entry name" value="OS12G0527900 PROTEIN"/>
    <property type="match status" value="1"/>
</dbReference>
<dbReference type="InterPro" id="IPR002885">
    <property type="entry name" value="PPR_rpt"/>
</dbReference>
<dbReference type="STRING" id="57577.A0A2K3MNT9"/>
<evidence type="ECO:0000256" key="3">
    <source>
        <dbReference type="PROSITE-ProRule" id="PRU00708"/>
    </source>
</evidence>
<evidence type="ECO:0000256" key="1">
    <source>
        <dbReference type="ARBA" id="ARBA00007626"/>
    </source>
</evidence>
<dbReference type="PROSITE" id="PS51375">
    <property type="entry name" value="PPR"/>
    <property type="match status" value="1"/>
</dbReference>
<dbReference type="GO" id="GO:0003729">
    <property type="term" value="F:mRNA binding"/>
    <property type="evidence" value="ECO:0007669"/>
    <property type="project" value="UniProtKB-ARBA"/>
</dbReference>
<keyword evidence="2" id="KW-0677">Repeat</keyword>
<evidence type="ECO:0000313" key="4">
    <source>
        <dbReference type="EMBL" id="PNX92452.1"/>
    </source>
</evidence>
<accession>A0A2K3MNT9</accession>
<dbReference type="Gene3D" id="1.25.40.10">
    <property type="entry name" value="Tetratricopeptide repeat domain"/>
    <property type="match status" value="2"/>
</dbReference>
<dbReference type="Pfam" id="PF13812">
    <property type="entry name" value="PPR_3"/>
    <property type="match status" value="1"/>
</dbReference>
<name>A0A2K3MNT9_TRIPR</name>
<comment type="caution">
    <text evidence="4">The sequence shown here is derived from an EMBL/GenBank/DDBJ whole genome shotgun (WGS) entry which is preliminary data.</text>
</comment>
<dbReference type="PANTHER" id="PTHR45717:SF13">
    <property type="entry name" value="OS02G0796400 PROTEIN"/>
    <property type="match status" value="1"/>
</dbReference>
<gene>
    <name evidence="4" type="ORF">L195_g015590</name>
</gene>
<reference evidence="4 5" key="2">
    <citation type="journal article" date="2017" name="Front. Plant Sci.">
        <title>Gene Classification and Mining of Molecular Markers Useful in Red Clover (Trifolium pratense) Breeding.</title>
        <authorList>
            <person name="Istvanek J."/>
            <person name="Dluhosova J."/>
            <person name="Dluhos P."/>
            <person name="Patkova L."/>
            <person name="Nedelnik J."/>
            <person name="Repkova J."/>
        </authorList>
    </citation>
    <scope>NUCLEOTIDE SEQUENCE [LARGE SCALE GENOMIC DNA]</scope>
    <source>
        <strain evidence="5">cv. Tatra</strain>
        <tissue evidence="4">Young leaves</tissue>
    </source>
</reference>
<comment type="similarity">
    <text evidence="1">Belongs to the PPR family. P subfamily.</text>
</comment>
<dbReference type="EMBL" id="ASHM01010607">
    <property type="protein sequence ID" value="PNX92452.1"/>
    <property type="molecule type" value="Genomic_DNA"/>
</dbReference>
<dbReference type="Proteomes" id="UP000236291">
    <property type="component" value="Unassembled WGS sequence"/>
</dbReference>
<protein>
    <submittedName>
        <fullName evidence="4">Pentatricopeptide repeat-containing protein at5g27460-like protein</fullName>
    </submittedName>
</protein>
<sequence length="581" mass="66478">MANHSLNAGIRRYEIFRSSISFVLGARNLRTHADSRSSDFSDKQNLKSLIAGFKPSNRNPLPVLQNWVDQGNKLSPSELRRISRTLIKSKRYNHAFEPIAIFHHLGFRVYVLIGECIPSCLVKVALLVATEAIIEGVRVQTPDSQLRHTYGCVQFVKLFKQVNYSFAQVLNWMENQQEFRINPADHALKLELIIKNYGLMEAEEYFMSIPDSPGKKSAYLPLLRGYVRDRDTGKAETFMAKLYDLGLVVNPHPYNEMMKLYLATCEYRKVPLVIQQMKRNKVPCNVLSYNLWMNACDEGERYGVAAVETVFREMQNDENVEVGWSSLATLANVYMKAGQSEKAVLVLKNAEEKLSTCNRLGYFFIITLYTSLKQKEGVLRLWEASKAVGGRISCANYICILTSLVKLGDMAQAKRIFREWESNCQKYDIRVSNVLLGAYVRNGLIEEAESLHLHTLQKGGCPNYKTWEILIEGYVNRQKMDEAIIAMKRALAMLKDCHWRPPQRIVLTIAEYLEKCGNFEYANEYITDIHNLGLGSLSLYKILLRMHLSAHKPPLHVLQMIKKDKIEMDSETFSLLKAFAG</sequence>
<evidence type="ECO:0000313" key="5">
    <source>
        <dbReference type="Proteomes" id="UP000236291"/>
    </source>
</evidence>
<proteinExistence type="inferred from homology"/>
<dbReference type="AlphaFoldDB" id="A0A2K3MNT9"/>